<dbReference type="Proteomes" id="UP000320475">
    <property type="component" value="Unassembled WGS sequence"/>
</dbReference>
<dbReference type="InterPro" id="IPR009003">
    <property type="entry name" value="Peptidase_S1_PA"/>
</dbReference>
<evidence type="ECO:0000313" key="4">
    <source>
        <dbReference type="Proteomes" id="UP000320475"/>
    </source>
</evidence>
<organism evidence="1 3">
    <name type="scientific">Synchytrium endobioticum</name>
    <dbReference type="NCBI Taxonomy" id="286115"/>
    <lineage>
        <taxon>Eukaryota</taxon>
        <taxon>Fungi</taxon>
        <taxon>Fungi incertae sedis</taxon>
        <taxon>Chytridiomycota</taxon>
        <taxon>Chytridiomycota incertae sedis</taxon>
        <taxon>Chytridiomycetes</taxon>
        <taxon>Synchytriales</taxon>
        <taxon>Synchytriaceae</taxon>
        <taxon>Synchytrium</taxon>
    </lineage>
</organism>
<dbReference type="EMBL" id="QEAM01000707">
    <property type="protein sequence ID" value="TPX36384.1"/>
    <property type="molecule type" value="Genomic_DNA"/>
</dbReference>
<dbReference type="OrthoDB" id="10603079at2759"/>
<sequence>MVVFSPLVEVGTYQYYIDQLTPKTKHLLKENHEKVLAELEECAKLMDSNDYISVRSRRKLAAVMGIAKALGYRPPVDGATLIDLLRKPITTKDSSISKSQRKDIAQYIAFLQKMLIKPDSIHLTSFDQLFDTRGLRSAVHRQLRSASVWRSNPDYDIQKIRVWGEVPPQDFDSELESLPSECFEYYQKAAPVADSYDDGCQEPGCRLREESDILQDYRHDLPVPVAKVFSQIDSSNSNSGSGGGTIGMFINIGKRRSHYIITAAHVLFPELSKLALEDLAVFNDNVSYAIYNEEYDIAIVACQNGKNHNNSFRLVDKDLWETPSKSGIQVVKVEQKSGWTMGELKSDDASIDRYNHMMEVKGDGAQPFAEPGDSGSIYYAWRDGLYIPIAIHRISRDGSSYGCQFVPALQAVLEKMNVDYDDVHVCMWSSLRNTCEFAHLKNV</sequence>
<gene>
    <name evidence="2" type="ORF">SeLEV6574_g08078</name>
    <name evidence="1" type="ORF">SeMB42_g07789</name>
</gene>
<proteinExistence type="predicted"/>
<dbReference type="SUPFAM" id="SSF50494">
    <property type="entry name" value="Trypsin-like serine proteases"/>
    <property type="match status" value="1"/>
</dbReference>
<evidence type="ECO:0008006" key="5">
    <source>
        <dbReference type="Google" id="ProtNLM"/>
    </source>
</evidence>
<name>A0A507C0Y5_9FUNG</name>
<accession>A0A507C0Y5</accession>
<comment type="caution">
    <text evidence="1">The sequence shown here is derived from an EMBL/GenBank/DDBJ whole genome shotgun (WGS) entry which is preliminary data.</text>
</comment>
<reference evidence="3 4" key="1">
    <citation type="journal article" date="2019" name="Sci. Rep.">
        <title>Comparative genomics of chytrid fungi reveal insights into the obligate biotrophic and pathogenic lifestyle of Synchytrium endobioticum.</title>
        <authorList>
            <person name="van de Vossenberg B.T.L.H."/>
            <person name="Warris S."/>
            <person name="Nguyen H.D.T."/>
            <person name="van Gent-Pelzer M.P.E."/>
            <person name="Joly D.L."/>
            <person name="van de Geest H.C."/>
            <person name="Bonants P.J.M."/>
            <person name="Smith D.S."/>
            <person name="Levesque C.A."/>
            <person name="van der Lee T.A.J."/>
        </authorList>
    </citation>
    <scope>NUCLEOTIDE SEQUENCE [LARGE SCALE GENOMIC DNA]</scope>
    <source>
        <strain evidence="2 4">LEV6574</strain>
        <strain evidence="1 3">MB42</strain>
    </source>
</reference>
<protein>
    <recommendedName>
        <fullName evidence="5">Peptidase S1 domain-containing protein</fullName>
    </recommendedName>
</protein>
<keyword evidence="3" id="KW-1185">Reference proteome</keyword>
<dbReference type="VEuPathDB" id="FungiDB:SeMB42_g07789"/>
<dbReference type="AlphaFoldDB" id="A0A507C0Y5"/>
<dbReference type="EMBL" id="QEAN01000626">
    <property type="protein sequence ID" value="TPX31225.1"/>
    <property type="molecule type" value="Genomic_DNA"/>
</dbReference>
<evidence type="ECO:0000313" key="3">
    <source>
        <dbReference type="Proteomes" id="UP000317494"/>
    </source>
</evidence>
<evidence type="ECO:0000313" key="1">
    <source>
        <dbReference type="EMBL" id="TPX31225.1"/>
    </source>
</evidence>
<dbReference type="Proteomes" id="UP000317494">
    <property type="component" value="Unassembled WGS sequence"/>
</dbReference>
<evidence type="ECO:0000313" key="2">
    <source>
        <dbReference type="EMBL" id="TPX36384.1"/>
    </source>
</evidence>